<dbReference type="Pfam" id="PF02214">
    <property type="entry name" value="BTB_2"/>
    <property type="match status" value="1"/>
</dbReference>
<dbReference type="STRING" id="283909.R7U610"/>
<evidence type="ECO:0000313" key="4">
    <source>
        <dbReference type="Proteomes" id="UP000014760"/>
    </source>
</evidence>
<dbReference type="GO" id="GO:0051260">
    <property type="term" value="P:protein homooligomerization"/>
    <property type="evidence" value="ECO:0007669"/>
    <property type="project" value="InterPro"/>
</dbReference>
<reference evidence="3" key="3">
    <citation type="submission" date="2015-06" db="UniProtKB">
        <authorList>
            <consortium name="EnsemblMetazoa"/>
        </authorList>
    </citation>
    <scope>IDENTIFICATION</scope>
</reference>
<sequence>MPLGLTHLTPDLSKRRKNHHVAMCDDLLRLNVGGVSYTTTKATLSRFPNSMLGAMFNGSMPTTRDDSGSYFIDRDGHLFGYVLNFLRSSQLALPDNFSLIDQLSLEADFFQVEPLIQAINEYKKRRQHPAARTGCLLEVIEVRTGSTATMPTNNSRVKTIVSGRSDVISHLPSEFIGPVERLMHSNDSDFTELQLNGSNVRLKLAEHLQEEGWLLIDSNLSSSSGYDSKSMISSLIIEQSYRDRWLLPSP</sequence>
<organism evidence="2">
    <name type="scientific">Capitella teleta</name>
    <name type="common">Polychaete worm</name>
    <dbReference type="NCBI Taxonomy" id="283909"/>
    <lineage>
        <taxon>Eukaryota</taxon>
        <taxon>Metazoa</taxon>
        <taxon>Spiralia</taxon>
        <taxon>Lophotrochozoa</taxon>
        <taxon>Annelida</taxon>
        <taxon>Polychaeta</taxon>
        <taxon>Sedentaria</taxon>
        <taxon>Scolecida</taxon>
        <taxon>Capitellidae</taxon>
        <taxon>Capitella</taxon>
    </lineage>
</organism>
<dbReference type="CDD" id="cd18365">
    <property type="entry name" value="BTB_POZ_KCTD6_like"/>
    <property type="match status" value="1"/>
</dbReference>
<dbReference type="PANTHER" id="PTHR14499">
    <property type="entry name" value="POTASSIUM CHANNEL TETRAMERIZATION DOMAIN-CONTAINING"/>
    <property type="match status" value="1"/>
</dbReference>
<dbReference type="SUPFAM" id="SSF54695">
    <property type="entry name" value="POZ domain"/>
    <property type="match status" value="1"/>
</dbReference>
<dbReference type="Proteomes" id="UP000014760">
    <property type="component" value="Unassembled WGS sequence"/>
</dbReference>
<dbReference type="EMBL" id="AMQN01001735">
    <property type="status" value="NOT_ANNOTATED_CDS"/>
    <property type="molecule type" value="Genomic_DNA"/>
</dbReference>
<dbReference type="InterPro" id="IPR003131">
    <property type="entry name" value="T1-type_BTB"/>
</dbReference>
<dbReference type="EMBL" id="KB305005">
    <property type="protein sequence ID" value="ELU01521.1"/>
    <property type="molecule type" value="Genomic_DNA"/>
</dbReference>
<dbReference type="PROSITE" id="PS50097">
    <property type="entry name" value="BTB"/>
    <property type="match status" value="1"/>
</dbReference>
<protein>
    <recommendedName>
        <fullName evidence="1">BTB domain-containing protein</fullName>
    </recommendedName>
</protein>
<reference evidence="2 4" key="2">
    <citation type="journal article" date="2013" name="Nature">
        <title>Insights into bilaterian evolution from three spiralian genomes.</title>
        <authorList>
            <person name="Simakov O."/>
            <person name="Marletaz F."/>
            <person name="Cho S.J."/>
            <person name="Edsinger-Gonzales E."/>
            <person name="Havlak P."/>
            <person name="Hellsten U."/>
            <person name="Kuo D.H."/>
            <person name="Larsson T."/>
            <person name="Lv J."/>
            <person name="Arendt D."/>
            <person name="Savage R."/>
            <person name="Osoegawa K."/>
            <person name="de Jong P."/>
            <person name="Grimwood J."/>
            <person name="Chapman J.A."/>
            <person name="Shapiro H."/>
            <person name="Aerts A."/>
            <person name="Otillar R.P."/>
            <person name="Terry A.Y."/>
            <person name="Boore J.L."/>
            <person name="Grigoriev I.V."/>
            <person name="Lindberg D.R."/>
            <person name="Seaver E.C."/>
            <person name="Weisblat D.A."/>
            <person name="Putnam N.H."/>
            <person name="Rokhsar D.S."/>
        </authorList>
    </citation>
    <scope>NUCLEOTIDE SEQUENCE</scope>
    <source>
        <strain evidence="2 4">I ESC-2004</strain>
    </source>
</reference>
<name>R7U610_CAPTE</name>
<dbReference type="PANTHER" id="PTHR14499:SF144">
    <property type="entry name" value="POTASSIUM CHANNEL TETRAMERISATION-TYPE BTB DOMAIN-CONTAINING PROTEIN"/>
    <property type="match status" value="1"/>
</dbReference>
<reference evidence="4" key="1">
    <citation type="submission" date="2012-12" db="EMBL/GenBank/DDBJ databases">
        <authorList>
            <person name="Hellsten U."/>
            <person name="Grimwood J."/>
            <person name="Chapman J.A."/>
            <person name="Shapiro H."/>
            <person name="Aerts A."/>
            <person name="Otillar R.P."/>
            <person name="Terry A.Y."/>
            <person name="Boore J.L."/>
            <person name="Simakov O."/>
            <person name="Marletaz F."/>
            <person name="Cho S.-J."/>
            <person name="Edsinger-Gonzales E."/>
            <person name="Havlak P."/>
            <person name="Kuo D.-H."/>
            <person name="Larsson T."/>
            <person name="Lv J."/>
            <person name="Arendt D."/>
            <person name="Savage R."/>
            <person name="Osoegawa K."/>
            <person name="de Jong P."/>
            <person name="Lindberg D.R."/>
            <person name="Seaver E.C."/>
            <person name="Weisblat D.A."/>
            <person name="Putnam N.H."/>
            <person name="Grigoriev I.V."/>
            <person name="Rokhsar D.S."/>
        </authorList>
    </citation>
    <scope>NUCLEOTIDE SEQUENCE</scope>
    <source>
        <strain evidence="4">I ESC-2004</strain>
    </source>
</reference>
<dbReference type="InterPro" id="IPR011333">
    <property type="entry name" value="SKP1/BTB/POZ_sf"/>
</dbReference>
<dbReference type="Gene3D" id="3.30.710.10">
    <property type="entry name" value="Potassium Channel Kv1.1, Chain A"/>
    <property type="match status" value="1"/>
</dbReference>
<dbReference type="EnsemblMetazoa" id="CapteT154970">
    <property type="protein sequence ID" value="CapteP154970"/>
    <property type="gene ID" value="CapteG154970"/>
</dbReference>
<accession>R7U610</accession>
<evidence type="ECO:0000313" key="3">
    <source>
        <dbReference type="EnsemblMetazoa" id="CapteP154970"/>
    </source>
</evidence>
<dbReference type="SMART" id="SM00225">
    <property type="entry name" value="BTB"/>
    <property type="match status" value="1"/>
</dbReference>
<dbReference type="OrthoDB" id="2414723at2759"/>
<evidence type="ECO:0000259" key="1">
    <source>
        <dbReference type="PROSITE" id="PS50097"/>
    </source>
</evidence>
<dbReference type="OMA" id="HMEVELY"/>
<keyword evidence="4" id="KW-1185">Reference proteome</keyword>
<gene>
    <name evidence="2" type="ORF">CAPTEDRAFT_154970</name>
</gene>
<dbReference type="InterPro" id="IPR000210">
    <property type="entry name" value="BTB/POZ_dom"/>
</dbReference>
<feature type="domain" description="BTB" evidence="1">
    <location>
        <begin position="24"/>
        <end position="95"/>
    </location>
</feature>
<proteinExistence type="predicted"/>
<evidence type="ECO:0000313" key="2">
    <source>
        <dbReference type="EMBL" id="ELU01521.1"/>
    </source>
</evidence>
<dbReference type="AlphaFoldDB" id="R7U610"/>
<dbReference type="HOGENOM" id="CLU_070345_1_0_1"/>